<feature type="region of interest" description="Disordered" evidence="1">
    <location>
        <begin position="2273"/>
        <end position="2296"/>
    </location>
</feature>
<feature type="compositionally biased region" description="Low complexity" evidence="1">
    <location>
        <begin position="211"/>
        <end position="222"/>
    </location>
</feature>
<sequence length="3439" mass="363079">VTWRQRPHLLLELLDGAEVRLVVGAHVGHLLLAVLLDAALQLRVLPLQLAHLLQVAGQTVVQELHGLLLVAIEGALAEPAAAAHVGGDVAGPGQGAAVAAGGHAGPGGAAGAAAEVGQAAGVRHGAGREQRAWLKGLLADIPATSTTMEEIIKELRDERTEWKICTGTGVHHGGHAQVGTPELGHGLKWRRYEDARTDQPTEPTGPTVLTSSSESTNASSSSRKQPRGPPAGPGVPSSQRCYRARSGSVGHKDSKARRSRCWLLALQQAAVRVDLTLQPGTHVQQHLGVPLCGEIEKVSEPLLKGLLPEVSQDATAASLRRHRAARRASPVSHPRLPTCWQGLATPTRLCWACSSISRALTVRLSSMISAWHVCSCSELDTTCLFSSSVCKGKGHTRVRPRLQGPRGLGSLLSGAEAHLGGEPLLHIPAVGLHQGFVLAPGLIEHAVQVHVGGSVHLHVEAGLHLGLQVSLAQGQLVQDPAQAVHVRLHQLAQAQLRLIPSHKAVLYPFGSCCIQLEELVQHAAAWHPHPHLLLELLDGAEVRLVVGAHVGHLLLAVLLDAALQLRVLPLQLAHLLQVAGQTVVQELHGLLLVAIEGALAEPAAAAHVGGDVAGPGQGAAVAAGGHAGPGGAAGAAAEVGQAAGVRHGAGREQGSEGSVDEEPSLRKLGSATELLRSGSSVQEPEPADFNNLSLPITRRPSPPFISFLALQQAAVRVDLTLQPGTHVQQHLVLLVLPLKVTADLGQLGLHVGDHALHLGQLGAVAGLRLRQGVLQGVPLCGEIEKVSEPLLKGLLPEGLATPTRLCWACSSISRALTVRLSSMISAWHVCSCSELDTTCLFSSSVCKGKGHTRVRPRLQGPRGLGSLLSGAEAHLGGEPLLHIPAVGLHQGFVLAPGLIEHAVQVHDCSQSMPSYMHDVARAPDRALGSLDCSRKGSQPREAGGKCLLIPNATGFALKPVFSFFFAHLLMVLLETQQLLLQGLHLGLQVSLAQGQLVQDPAQAVDVRLHQLARAALHLVPKHTGREKGQPAAPVTSPRPCPHLLLELLDGAEVRLVVGAHVGHLLPAVLLDAALQLRVLPLQLAHLLQVAGQTVVQELHGLLLVAIEGALAEPAAAAHVGGDVAGPGQGAAVAAGGHAGPGGTAGTAAQVGQAAGVRHVPGLYRTKELQGPQRDRGAQGVQGAGGAQGVQELGTQDPMDLLQALVVAQGLQGSLEKRMAAVRVDLALQPGTHVQQHLVLLVLPLKVTPDLSQLGLHGLATPTRLCWACSSISRALTVRLSSMISAWHVCSCSELDTTCLFSSSVCKGKGHTRVRPRLQGPRGLGSLLSGAEAHLGDPHLLLELLDGAEVRLVVGAHVGHLLLAVLLDAALQLRVLPLQLAHLLQVAGQTVVQELHGLLLVAIEGALAEPAAAAHVGGDVAGPGQGAAVAAGGHAGPGGAAGAAAQVGQAAGVRHGAGREQRAWLKQLRRENKVGPEGGIPETPQRQDTRLGSGCQRELFSHFTCAQNKELLPGAQAPCQAHSPSSATGQCSIVQALVKEERLDSTHEICASAHLTSKTTICREGTCRGESTPGARAPGNRPPAPVQEMLEEQVTPSPAGCFWTFLLAQMAALPAQEFGMETADRLDDPRVVAGNAQAQPLWQRCRARGMEECHSRALRLWLYNKPGRVKNRSCGSCCSCISSAGLTGLALPSPRATTAAPTGKAASHTLHREDEQGPQEARGVLEWAEEQGTQAAGAGRPRYVLISHSSRALTSSSTWYSWFCRSRSLLISASCSSTVLIRLCIWASSVPKRSSASHSEFCRQSFWNINERGKEIKAREPLHHFSKNMTPHDIATPENTAAPVTLQLLRAGRGLQADAFRLKHRGTHRHGHPSPTEARPPPAAHRGAPPHLRLEPLLHVPAVGLHHGLVLAPHLLQHPDQVNAGLGVQLNPQLVPQLAPQSVDLLWAQKENIPVLGPAVLHPKPRPPLRILPGFPSPSRMRPHLHQPTASEAVAEEQAPPESQRDSSWASRSHLASVRSSSALRRPHTSASTSWCSECSVSYLYRGGRPDSLGPEVICSELGIVYLHDQPVVLSFDAQDLLLDGVEVGLVVGAQHGLVALAPLLDLGLQLRVLPLQLAHLPQVVGQPVVQELHGHLLVAIQAAFGAGPAAPDVARNVAGTRQGAGAVAAVGQAEAGSAQRGGPHADPVGLANRHMEAALGSDTCPLKELQQLEVMVQKARLCSAHGDRNRAHQQPRQPHRKEERVTKDRARLGQHLLVGIKELGTPKGKYLQCNDLSGRKTRRGGGNPSPSASSLDSCARTQTFRFCTQCTHHLLRHTRRLAGDGLDGRRVRYVLISHSSRALTSSSTWYSWFCRSRSLLISASCSSTVLIRLCIWASSVPKRSSASHSEFCRQDTPADRVWRRQPGRGSRPYQVVLRLALHLQGVHRAPQLQDLRLAALQLLRAGRGLQADAFRLKHRGTHRHGRRWARCPAQSAACPPAGTSESSLPAGTGGPTPTVSKELWGRAEGPPALLASSMRGSPSHTLTGVQSVPRVPRETHWRPPKVTVQAWRAHKLPSHDPQAPPATQTQIQLLAQCPLSPASNAFLPSTLALEPAAPGPDLLVVALQRELLLLQGLLLGLQVSLGQAHVVHQLVHPAHVRLHHLAQGELALVPLVTEAPTPRPPQPHPLLQLLDGAEVGLVVGAYRGLVALAPLLDLGLQLRVLPLQLAHLPQLASRSFRNCMVTFSWPFRLPSGQAPQLPMLPGMLQVPGRGQALWQLLGRQRLGRPRGVGPTRIRLAWARLANRHMEAASGPGGPARSAEGHAPPAPGIPAPPRLWDKPMYEEVMLADEAAREVANSWEGRATESDAPFPRGPFIPHPRGGGTLGGNAIYVMALGHMMRLSERENEAGVDTGLGHHLQPLCPLRGHIQKIPKETGTAHRKKLPCRGSFQAQITDGIQNRHTVVTPLTEPGPQVVRGAQLGREAQGGATQEGGVEHGLQGSLQKEKKGPVRVDLALKPGLDVQQHLVLLVLPLQVTPDLGQLLLHGADQALHLGQLRAEAGVHRAPQLQDLRLAALQLLRAGRGLQADAFRLKHRGTHRHGRRWARCPAQSAACPPAGTSESSLPAGTGGPTPTVSKELWGRAEGPPALLASSMRGSPSHTLTGVQSVPRVPRETHWRPPKVTVQAWRAHKLPSHDPQAPPATQTQIQLLAQCPLSPASNAFLPSTLALEPAAPGPDLLVVALQRELLLLQGLLLGLQVSLGQAHVVHQLVHPAHVRLHHLAQGELALVPLVTEAPTPRPPQPHPLLQLLDGAEVGLVVGAYRGLVALAPLLDLGLQLRVLPLQLAHLPQVVGQPVVQELHGHLLVAIQAAFGAGPAAPDVARNVAGARQGAGAVAAVGQAEAGSAQRGGPHADPVGVGQVGQQAHGGRLWPRRAGQVSGGARAPCPGNPGTAQAVG</sequence>
<dbReference type="Proteomes" id="UP000700334">
    <property type="component" value="Unassembled WGS sequence"/>
</dbReference>
<feature type="compositionally biased region" description="Polar residues" evidence="1">
    <location>
        <begin position="3101"/>
        <end position="3114"/>
    </location>
</feature>
<feature type="non-terminal residue" evidence="2">
    <location>
        <position position="3439"/>
    </location>
</feature>
<protein>
    <submittedName>
        <fullName evidence="2">Uncharacterized protein</fullName>
    </submittedName>
</protein>
<feature type="region of interest" description="Disordered" evidence="1">
    <location>
        <begin position="2790"/>
        <end position="2815"/>
    </location>
</feature>
<evidence type="ECO:0000313" key="2">
    <source>
        <dbReference type="EMBL" id="KAG8512924.1"/>
    </source>
</evidence>
<feature type="region of interest" description="Disordered" evidence="1">
    <location>
        <begin position="2964"/>
        <end position="2989"/>
    </location>
</feature>
<feature type="region of interest" description="Disordered" evidence="1">
    <location>
        <begin position="1965"/>
        <end position="2011"/>
    </location>
</feature>
<reference evidence="2" key="1">
    <citation type="journal article" date="2021" name="Evol. Appl.">
        <title>The genome of the Pyrenean desman and the effects of bottlenecks and inbreeding on the genomic landscape of an endangered species.</title>
        <authorList>
            <person name="Escoda L."/>
            <person name="Castresana J."/>
        </authorList>
    </citation>
    <scope>NUCLEOTIDE SEQUENCE</scope>
    <source>
        <strain evidence="2">IBE-C5619</strain>
    </source>
</reference>
<organism evidence="2 3">
    <name type="scientific">Galemys pyrenaicus</name>
    <name type="common">Iberian desman</name>
    <name type="synonym">Pyrenean desman</name>
    <dbReference type="NCBI Taxonomy" id="202257"/>
    <lineage>
        <taxon>Eukaryota</taxon>
        <taxon>Metazoa</taxon>
        <taxon>Chordata</taxon>
        <taxon>Craniata</taxon>
        <taxon>Vertebrata</taxon>
        <taxon>Euteleostomi</taxon>
        <taxon>Mammalia</taxon>
        <taxon>Eutheria</taxon>
        <taxon>Laurasiatheria</taxon>
        <taxon>Eulipotyphla</taxon>
        <taxon>Talpidae</taxon>
        <taxon>Galemys</taxon>
    </lineage>
</organism>
<feature type="region of interest" description="Disordered" evidence="1">
    <location>
        <begin position="3385"/>
        <end position="3439"/>
    </location>
</feature>
<comment type="caution">
    <text evidence="2">The sequence shown here is derived from an EMBL/GenBank/DDBJ whole genome shotgun (WGS) entry which is preliminary data.</text>
</comment>
<evidence type="ECO:0000313" key="3">
    <source>
        <dbReference type="Proteomes" id="UP000700334"/>
    </source>
</evidence>
<feature type="region of interest" description="Disordered" evidence="1">
    <location>
        <begin position="3083"/>
        <end position="3114"/>
    </location>
</feature>
<proteinExistence type="predicted"/>
<feature type="region of interest" description="Disordered" evidence="1">
    <location>
        <begin position="195"/>
        <end position="252"/>
    </location>
</feature>
<dbReference type="EMBL" id="JAGFMF010011782">
    <property type="protein sequence ID" value="KAG8512924.1"/>
    <property type="molecule type" value="Genomic_DNA"/>
</dbReference>
<feature type="region of interest" description="Disordered" evidence="1">
    <location>
        <begin position="1864"/>
        <end position="1889"/>
    </location>
</feature>
<feature type="compositionally biased region" description="Polar residues" evidence="1">
    <location>
        <begin position="2483"/>
        <end position="2495"/>
    </location>
</feature>
<keyword evidence="3" id="KW-1185">Reference proteome</keyword>
<evidence type="ECO:0000256" key="1">
    <source>
        <dbReference type="SAM" id="MobiDB-lite"/>
    </source>
</evidence>
<feature type="region of interest" description="Disordered" evidence="1">
    <location>
        <begin position="1694"/>
        <end position="1718"/>
    </location>
</feature>
<feature type="region of interest" description="Disordered" evidence="1">
    <location>
        <begin position="643"/>
        <end position="666"/>
    </location>
</feature>
<accession>A0A8J5ZZY1</accession>
<feature type="compositionally biased region" description="Polar residues" evidence="1">
    <location>
        <begin position="200"/>
        <end position="210"/>
    </location>
</feature>
<name>A0A8J5ZZY1_GALPY</name>
<feature type="region of interest" description="Disordered" evidence="1">
    <location>
        <begin position="2223"/>
        <end position="2248"/>
    </location>
</feature>
<feature type="region of interest" description="Disordered" evidence="1">
    <location>
        <begin position="2465"/>
        <end position="2495"/>
    </location>
</feature>
<gene>
    <name evidence="2" type="ORF">J0S82_010804</name>
</gene>